<dbReference type="Proteomes" id="UP000824055">
    <property type="component" value="Unassembled WGS sequence"/>
</dbReference>
<gene>
    <name evidence="1" type="ORF">H9966_07405</name>
</gene>
<dbReference type="InterPro" id="IPR037066">
    <property type="entry name" value="Plug_dom_sf"/>
</dbReference>
<dbReference type="EMBL" id="DXBE01000053">
    <property type="protein sequence ID" value="HIZ69687.1"/>
    <property type="molecule type" value="Genomic_DNA"/>
</dbReference>
<dbReference type="SUPFAM" id="SSF49464">
    <property type="entry name" value="Carboxypeptidase regulatory domain-like"/>
    <property type="match status" value="1"/>
</dbReference>
<evidence type="ECO:0000313" key="2">
    <source>
        <dbReference type="Proteomes" id="UP000824055"/>
    </source>
</evidence>
<sequence length="759" mass="86456">MKKLVLYFVIGFQTLTVWAYKGQVVNQKGQPIIGAVASVLSKDSVAIVTAVADSIGYYQLPVKSYPAMVSIQSVGYQTKTFLLNEEPASIVKTTLLEDQYQLKEVVVTSDMIKQYDSHTSYRISQKEIANYSNFGLALNTIPFLTVTTRGEMSYRGLPDVVVLLNGVRTSWQEIQALDKGDVSKVDVYENPPAQYRLAGASAIINIVTKRTLKGGNVSLNLRDSFHPIYGDNSLAAFYNHGRSRFSLIYDNSMSHYKKVRTDETLGYNFNGEEYQKQKRGYDSPWKTDGHSLTLGYMSYLPDNYQFNANLSTSFHKEDQQKGQYVSTNGEEEIDAKRGLYNKYNQYALNLYFNKQWKGGKAFLMDVTGTMYDTSFRSAYTESDLSGATLFDERSAYTTKRYSLLSTLQYTFPSAIGEWTFGTRYAYRSSTQTEAGTDIDQRQHTLYGYAELYGHKGIFYYYLSLAAKYLNAQADGHTAWNKWYPAPSASLTLRPWKGISFRLGYSYTGDVPSVSLLSETEQWLDNFYVYKGNAALQPYSHHQLYLTGSAATKHWGVQLLGIYNYSPDDICNHFETTPGYILQTYTNLEWRKEFGGQAVIDCFPLGDKSLKIELIGIYLRQHGKETDGSTWWGKRYQLMTLASYTLPRWDFEVYYQYPGQTLQGQLETPRAEVLRLSVAYKPIKNMSIGLEWNQPFMDSFSEGEHTTPGCIMQSDISNNIRDWSNMVCLSFSYNFSFGKQGKQPRQRIKNVDSDSGLLKK</sequence>
<accession>A0A9D2FZZ1</accession>
<name>A0A9D2FZZ1_9BACT</name>
<dbReference type="SUPFAM" id="SSF56935">
    <property type="entry name" value="Porins"/>
    <property type="match status" value="1"/>
</dbReference>
<organism evidence="1 2">
    <name type="scientific">Candidatus Prevotella avicola</name>
    <dbReference type="NCBI Taxonomy" id="2838738"/>
    <lineage>
        <taxon>Bacteria</taxon>
        <taxon>Pseudomonadati</taxon>
        <taxon>Bacteroidota</taxon>
        <taxon>Bacteroidia</taxon>
        <taxon>Bacteroidales</taxon>
        <taxon>Prevotellaceae</taxon>
        <taxon>Prevotella</taxon>
    </lineage>
</organism>
<dbReference type="Gene3D" id="2.170.130.10">
    <property type="entry name" value="TonB-dependent receptor, plug domain"/>
    <property type="match status" value="1"/>
</dbReference>
<dbReference type="AlphaFoldDB" id="A0A9D2FZZ1"/>
<comment type="caution">
    <text evidence="1">The sequence shown here is derived from an EMBL/GenBank/DDBJ whole genome shotgun (WGS) entry which is preliminary data.</text>
</comment>
<reference evidence="1" key="1">
    <citation type="journal article" date="2021" name="PeerJ">
        <title>Extensive microbial diversity within the chicken gut microbiome revealed by metagenomics and culture.</title>
        <authorList>
            <person name="Gilroy R."/>
            <person name="Ravi A."/>
            <person name="Getino M."/>
            <person name="Pursley I."/>
            <person name="Horton D.L."/>
            <person name="Alikhan N.F."/>
            <person name="Baker D."/>
            <person name="Gharbi K."/>
            <person name="Hall N."/>
            <person name="Watson M."/>
            <person name="Adriaenssens E.M."/>
            <person name="Foster-Nyarko E."/>
            <person name="Jarju S."/>
            <person name="Secka A."/>
            <person name="Antonio M."/>
            <person name="Oren A."/>
            <person name="Chaudhuri R.R."/>
            <person name="La Ragione R."/>
            <person name="Hildebrand F."/>
            <person name="Pallen M.J."/>
        </authorList>
    </citation>
    <scope>NUCLEOTIDE SEQUENCE</scope>
    <source>
        <strain evidence="1">ChiHecec3B27-8219</strain>
    </source>
</reference>
<protein>
    <submittedName>
        <fullName evidence="1">TonB-dependent receptor</fullName>
    </submittedName>
</protein>
<proteinExistence type="predicted"/>
<dbReference type="InterPro" id="IPR008969">
    <property type="entry name" value="CarboxyPept-like_regulatory"/>
</dbReference>
<evidence type="ECO:0000313" key="1">
    <source>
        <dbReference type="EMBL" id="HIZ69687.1"/>
    </source>
</evidence>
<keyword evidence="1" id="KW-0675">Receptor</keyword>
<reference evidence="1" key="2">
    <citation type="submission" date="2021-04" db="EMBL/GenBank/DDBJ databases">
        <authorList>
            <person name="Gilroy R."/>
        </authorList>
    </citation>
    <scope>NUCLEOTIDE SEQUENCE</scope>
    <source>
        <strain evidence="1">ChiHecec3B27-8219</strain>
    </source>
</reference>